<dbReference type="PANTHER" id="PTHR37463">
    <property type="entry name" value="GSL3115 PROTEIN"/>
    <property type="match status" value="1"/>
</dbReference>
<dbReference type="Pfam" id="PF10013">
    <property type="entry name" value="DUF2256"/>
    <property type="match status" value="1"/>
</dbReference>
<protein>
    <submittedName>
        <fullName evidence="1">DUF2256 domain-containing protein</fullName>
    </submittedName>
</protein>
<name>A0A6I6D653_9GAMM</name>
<keyword evidence="2" id="KW-1185">Reference proteome</keyword>
<dbReference type="Proteomes" id="UP000427716">
    <property type="component" value="Chromosome"/>
</dbReference>
<evidence type="ECO:0000313" key="2">
    <source>
        <dbReference type="Proteomes" id="UP000427716"/>
    </source>
</evidence>
<organism evidence="1 2">
    <name type="scientific">Guyparkeria halophila</name>
    <dbReference type="NCBI Taxonomy" id="47960"/>
    <lineage>
        <taxon>Bacteria</taxon>
        <taxon>Pseudomonadati</taxon>
        <taxon>Pseudomonadota</taxon>
        <taxon>Gammaproteobacteria</taxon>
        <taxon>Chromatiales</taxon>
        <taxon>Thioalkalibacteraceae</taxon>
        <taxon>Guyparkeria</taxon>
    </lineage>
</organism>
<dbReference type="AlphaFoldDB" id="A0A6I6D653"/>
<gene>
    <name evidence="1" type="ORF">GM160_01465</name>
</gene>
<dbReference type="PANTHER" id="PTHR37463:SF1">
    <property type="entry name" value="DUF2256 DOMAIN-CONTAINING PROTEIN"/>
    <property type="match status" value="1"/>
</dbReference>
<reference evidence="1 2" key="1">
    <citation type="submission" date="2019-11" db="EMBL/GenBank/DDBJ databases">
        <authorList>
            <person name="Zhang J."/>
            <person name="Sun C."/>
        </authorList>
    </citation>
    <scope>NUCLEOTIDE SEQUENCE [LARGE SCALE GENOMIC DNA]</scope>
    <source>
        <strain evidence="2">sp2</strain>
    </source>
</reference>
<sequence length="53" mass="6627">MARQARNQPVNRPSKVCPVCNRPFAWRRKWARDWVRVVYCSERCRRERRSHDR</sequence>
<evidence type="ECO:0000313" key="1">
    <source>
        <dbReference type="EMBL" id="QGT79513.1"/>
    </source>
</evidence>
<dbReference type="EMBL" id="CP046415">
    <property type="protein sequence ID" value="QGT79513.1"/>
    <property type="molecule type" value="Genomic_DNA"/>
</dbReference>
<dbReference type="RefSeq" id="WP_136866760.1">
    <property type="nucleotide sequence ID" value="NZ_CP046415.1"/>
</dbReference>
<accession>A0A6I6D653</accession>
<proteinExistence type="predicted"/>
<dbReference type="InterPro" id="IPR017136">
    <property type="entry name" value="UCP037205"/>
</dbReference>
<dbReference type="KEGG" id="ghl:GM160_01465"/>